<dbReference type="InterPro" id="IPR045731">
    <property type="entry name" value="DUF6085"/>
</dbReference>
<reference evidence="1 2" key="1">
    <citation type="submission" date="2021-01" db="EMBL/GenBank/DDBJ databases">
        <title>Genome sequencing of Micromonospora fiedleri MG-37.</title>
        <authorList>
            <person name="Moreland P.E.J."/>
            <person name="Stach J.E.M."/>
        </authorList>
    </citation>
    <scope>NUCLEOTIDE SEQUENCE [LARGE SCALE GENOMIC DNA]</scope>
    <source>
        <strain evidence="1 2">MG-37</strain>
    </source>
</reference>
<gene>
    <name evidence="1" type="ORF">JMF97_04135</name>
</gene>
<proteinExistence type="predicted"/>
<evidence type="ECO:0000313" key="1">
    <source>
        <dbReference type="EMBL" id="MBL6275349.1"/>
    </source>
</evidence>
<name>A0ABS1UHL6_9ACTN</name>
<evidence type="ECO:0000313" key="2">
    <source>
        <dbReference type="Proteomes" id="UP000661193"/>
    </source>
</evidence>
<dbReference type="EMBL" id="JAETXL010000002">
    <property type="protein sequence ID" value="MBL6275349.1"/>
    <property type="molecule type" value="Genomic_DNA"/>
</dbReference>
<dbReference type="RefSeq" id="WP_203220340.1">
    <property type="nucleotide sequence ID" value="NZ_JAETXL010000002.1"/>
</dbReference>
<keyword evidence="2" id="KW-1185">Reference proteome</keyword>
<dbReference type="Pfam" id="PF19563">
    <property type="entry name" value="DUF6085"/>
    <property type="match status" value="1"/>
</dbReference>
<protein>
    <submittedName>
        <fullName evidence="1">Uncharacterized protein</fullName>
    </submittedName>
</protein>
<comment type="caution">
    <text evidence="1">The sequence shown here is derived from an EMBL/GenBank/DDBJ whole genome shotgun (WGS) entry which is preliminary data.</text>
</comment>
<accession>A0ABS1UHL6</accession>
<sequence length="158" mass="16994">MNDEYHDAGVWCGESAHCVPPYPGALPGTPYPEATDVDLAVRAAARARYLRAYPADQERADGYTERMAADPAFRAEMTAAVAALAGAGRMMPVDAETAHLIELTADGWTVQHPLSCRPNLFRCEVSRAAGRDLTVAPETLGVFECEVQDGRFVIGAAR</sequence>
<organism evidence="1 2">
    <name type="scientific">Micromonospora fiedleri</name>
    <dbReference type="NCBI Taxonomy" id="1157498"/>
    <lineage>
        <taxon>Bacteria</taxon>
        <taxon>Bacillati</taxon>
        <taxon>Actinomycetota</taxon>
        <taxon>Actinomycetes</taxon>
        <taxon>Micromonosporales</taxon>
        <taxon>Micromonosporaceae</taxon>
        <taxon>Micromonospora</taxon>
    </lineage>
</organism>
<dbReference type="Proteomes" id="UP000661193">
    <property type="component" value="Unassembled WGS sequence"/>
</dbReference>